<dbReference type="Proteomes" id="UP001597314">
    <property type="component" value="Unassembled WGS sequence"/>
</dbReference>
<protein>
    <submittedName>
        <fullName evidence="1">Uncharacterized protein</fullName>
    </submittedName>
</protein>
<dbReference type="RefSeq" id="WP_378478860.1">
    <property type="nucleotide sequence ID" value="NZ_JBHUIW010000019.1"/>
</dbReference>
<evidence type="ECO:0000313" key="1">
    <source>
        <dbReference type="EMBL" id="MFD2183709.1"/>
    </source>
</evidence>
<name>A0ABW5APC8_9BRAD</name>
<gene>
    <name evidence="1" type="ORF">ACFSOX_16260</name>
</gene>
<keyword evidence="2" id="KW-1185">Reference proteome</keyword>
<reference evidence="2" key="1">
    <citation type="journal article" date="2019" name="Int. J. Syst. Evol. Microbiol.">
        <title>The Global Catalogue of Microorganisms (GCM) 10K type strain sequencing project: providing services to taxonomists for standard genome sequencing and annotation.</title>
        <authorList>
            <consortium name="The Broad Institute Genomics Platform"/>
            <consortium name="The Broad Institute Genome Sequencing Center for Infectious Disease"/>
            <person name="Wu L."/>
            <person name="Ma J."/>
        </authorList>
    </citation>
    <scope>NUCLEOTIDE SEQUENCE [LARGE SCALE GENOMIC DNA]</scope>
    <source>
        <strain evidence="2">CGMCC 1.6774</strain>
    </source>
</reference>
<accession>A0ABW5APC8</accession>
<organism evidence="1 2">
    <name type="scientific">Rhodoplanes azumiensis</name>
    <dbReference type="NCBI Taxonomy" id="1897628"/>
    <lineage>
        <taxon>Bacteria</taxon>
        <taxon>Pseudomonadati</taxon>
        <taxon>Pseudomonadota</taxon>
        <taxon>Alphaproteobacteria</taxon>
        <taxon>Hyphomicrobiales</taxon>
        <taxon>Nitrobacteraceae</taxon>
        <taxon>Rhodoplanes</taxon>
    </lineage>
</organism>
<evidence type="ECO:0000313" key="2">
    <source>
        <dbReference type="Proteomes" id="UP001597314"/>
    </source>
</evidence>
<comment type="caution">
    <text evidence="1">The sequence shown here is derived from an EMBL/GenBank/DDBJ whole genome shotgun (WGS) entry which is preliminary data.</text>
</comment>
<sequence>MSATENCNLSAIPAALLAPDIPAGFDTAWSFLARTEPWVFGLMVDPVRELVVDDRKARTMLPCRTLPAPDVLREAGVEDVTVAPAAVWEVVFPVNP</sequence>
<proteinExistence type="predicted"/>
<dbReference type="EMBL" id="JBHUIW010000019">
    <property type="protein sequence ID" value="MFD2183709.1"/>
    <property type="molecule type" value="Genomic_DNA"/>
</dbReference>